<dbReference type="RefSeq" id="WP_076441297.1">
    <property type="nucleotide sequence ID" value="NZ_FTNI01000033.1"/>
</dbReference>
<feature type="DNA-binding region" description="H-T-H motif" evidence="4">
    <location>
        <begin position="35"/>
        <end position="54"/>
    </location>
</feature>
<evidence type="ECO:0000259" key="5">
    <source>
        <dbReference type="PROSITE" id="PS50977"/>
    </source>
</evidence>
<dbReference type="PANTHER" id="PTHR30055:SF234">
    <property type="entry name" value="HTH-TYPE TRANSCRIPTIONAL REGULATOR BETI"/>
    <property type="match status" value="1"/>
</dbReference>
<dbReference type="Pfam" id="PF00440">
    <property type="entry name" value="TetR_N"/>
    <property type="match status" value="1"/>
</dbReference>
<evidence type="ECO:0000256" key="2">
    <source>
        <dbReference type="ARBA" id="ARBA00023125"/>
    </source>
</evidence>
<dbReference type="Pfam" id="PF21597">
    <property type="entry name" value="TetR_C_43"/>
    <property type="match status" value="1"/>
</dbReference>
<protein>
    <submittedName>
        <fullName evidence="6">Transcriptional regulator, TetR family</fullName>
    </submittedName>
</protein>
<dbReference type="AlphaFoldDB" id="A0A1N7GVK1"/>
<dbReference type="STRING" id="58117.SAMN05421833_13329"/>
<dbReference type="OrthoDB" id="9795011at2"/>
<accession>A0A1N7GVK1</accession>
<dbReference type="Gene3D" id="1.10.357.10">
    <property type="entry name" value="Tetracycline Repressor, domain 2"/>
    <property type="match status" value="1"/>
</dbReference>
<evidence type="ECO:0000313" key="7">
    <source>
        <dbReference type="Proteomes" id="UP000186096"/>
    </source>
</evidence>
<dbReference type="InterPro" id="IPR009057">
    <property type="entry name" value="Homeodomain-like_sf"/>
</dbReference>
<organism evidence="6 7">
    <name type="scientific">Microbispora rosea</name>
    <dbReference type="NCBI Taxonomy" id="58117"/>
    <lineage>
        <taxon>Bacteria</taxon>
        <taxon>Bacillati</taxon>
        <taxon>Actinomycetota</taxon>
        <taxon>Actinomycetes</taxon>
        <taxon>Streptosporangiales</taxon>
        <taxon>Streptosporangiaceae</taxon>
        <taxon>Microbispora</taxon>
    </lineage>
</organism>
<dbReference type="GO" id="GO:0000976">
    <property type="term" value="F:transcription cis-regulatory region binding"/>
    <property type="evidence" value="ECO:0007669"/>
    <property type="project" value="TreeGrafter"/>
</dbReference>
<dbReference type="SUPFAM" id="SSF48498">
    <property type="entry name" value="Tetracyclin repressor-like, C-terminal domain"/>
    <property type="match status" value="1"/>
</dbReference>
<dbReference type="InterPro" id="IPR001647">
    <property type="entry name" value="HTH_TetR"/>
</dbReference>
<keyword evidence="2 4" id="KW-0238">DNA-binding</keyword>
<gene>
    <name evidence="6" type="ORF">SAMN05421833_13329</name>
</gene>
<keyword evidence="7" id="KW-1185">Reference proteome</keyword>
<dbReference type="InterPro" id="IPR049445">
    <property type="entry name" value="TetR_SbtR-like_C"/>
</dbReference>
<keyword evidence="3" id="KW-0804">Transcription</keyword>
<evidence type="ECO:0000256" key="4">
    <source>
        <dbReference type="PROSITE-ProRule" id="PRU00335"/>
    </source>
</evidence>
<dbReference type="InterPro" id="IPR036271">
    <property type="entry name" value="Tet_transcr_reg_TetR-rel_C_sf"/>
</dbReference>
<keyword evidence="1" id="KW-0805">Transcription regulation</keyword>
<evidence type="ECO:0000256" key="3">
    <source>
        <dbReference type="ARBA" id="ARBA00023163"/>
    </source>
</evidence>
<dbReference type="SUPFAM" id="SSF46689">
    <property type="entry name" value="Homeodomain-like"/>
    <property type="match status" value="1"/>
</dbReference>
<feature type="domain" description="HTH tetR-type" evidence="5">
    <location>
        <begin position="13"/>
        <end position="72"/>
    </location>
</feature>
<sequence>MSGEVRPRRADAQRNRERILEAAEAVLAREGTSASVRAVAGEAGVGLGTIYRHFPTQEALYQAVIVDRTRRLLAEADRPSPDPGTAFLTFLERIVVHAAQKKTAADLLAGSGVDPKAGTADVSRDMRQAIGRLLTAAQEAGAVRPDLRAPELLALLCGVCLAAERDEWSDELRRRALDVLFDGLRPRPLS</sequence>
<dbReference type="Proteomes" id="UP000186096">
    <property type="component" value="Unassembled WGS sequence"/>
</dbReference>
<reference evidence="7" key="1">
    <citation type="submission" date="2017-01" db="EMBL/GenBank/DDBJ databases">
        <authorList>
            <person name="Varghese N."/>
            <person name="Submissions S."/>
        </authorList>
    </citation>
    <scope>NUCLEOTIDE SEQUENCE [LARGE SCALE GENOMIC DNA]</scope>
    <source>
        <strain evidence="7">ATCC 12950</strain>
    </source>
</reference>
<dbReference type="InterPro" id="IPR050109">
    <property type="entry name" value="HTH-type_TetR-like_transc_reg"/>
</dbReference>
<dbReference type="PANTHER" id="PTHR30055">
    <property type="entry name" value="HTH-TYPE TRANSCRIPTIONAL REGULATOR RUTR"/>
    <property type="match status" value="1"/>
</dbReference>
<evidence type="ECO:0000313" key="6">
    <source>
        <dbReference type="EMBL" id="SIS16633.1"/>
    </source>
</evidence>
<name>A0A1N7GVK1_9ACTN</name>
<dbReference type="PRINTS" id="PR00455">
    <property type="entry name" value="HTHTETR"/>
</dbReference>
<dbReference type="GO" id="GO:0003700">
    <property type="term" value="F:DNA-binding transcription factor activity"/>
    <property type="evidence" value="ECO:0007669"/>
    <property type="project" value="TreeGrafter"/>
</dbReference>
<dbReference type="PROSITE" id="PS50977">
    <property type="entry name" value="HTH_TETR_2"/>
    <property type="match status" value="1"/>
</dbReference>
<proteinExistence type="predicted"/>
<dbReference type="EMBL" id="FTNI01000033">
    <property type="protein sequence ID" value="SIS16633.1"/>
    <property type="molecule type" value="Genomic_DNA"/>
</dbReference>
<evidence type="ECO:0000256" key="1">
    <source>
        <dbReference type="ARBA" id="ARBA00023015"/>
    </source>
</evidence>